<accession>A0A9D4KII7</accession>
<evidence type="ECO:0000313" key="2">
    <source>
        <dbReference type="EMBL" id="KAH3840129.1"/>
    </source>
</evidence>
<proteinExistence type="predicted"/>
<name>A0A9D4KII7_DREPO</name>
<dbReference type="AlphaFoldDB" id="A0A9D4KII7"/>
<protein>
    <submittedName>
        <fullName evidence="2">Uncharacterized protein</fullName>
    </submittedName>
</protein>
<gene>
    <name evidence="2" type="ORF">DPMN_113573</name>
</gene>
<keyword evidence="3" id="KW-1185">Reference proteome</keyword>
<dbReference type="EMBL" id="JAIWYP010000004">
    <property type="protein sequence ID" value="KAH3840129.1"/>
    <property type="molecule type" value="Genomic_DNA"/>
</dbReference>
<evidence type="ECO:0000256" key="1">
    <source>
        <dbReference type="SAM" id="MobiDB-lite"/>
    </source>
</evidence>
<reference evidence="2" key="2">
    <citation type="submission" date="2020-11" db="EMBL/GenBank/DDBJ databases">
        <authorList>
            <person name="McCartney M.A."/>
            <person name="Auch B."/>
            <person name="Kono T."/>
            <person name="Mallez S."/>
            <person name="Becker A."/>
            <person name="Gohl D.M."/>
            <person name="Silverstein K.A.T."/>
            <person name="Koren S."/>
            <person name="Bechman K.B."/>
            <person name="Herman A."/>
            <person name="Abrahante J.E."/>
            <person name="Garbe J."/>
        </authorList>
    </citation>
    <scope>NUCLEOTIDE SEQUENCE</scope>
    <source>
        <strain evidence="2">Duluth1</strain>
        <tissue evidence="2">Whole animal</tissue>
    </source>
</reference>
<evidence type="ECO:0000313" key="3">
    <source>
        <dbReference type="Proteomes" id="UP000828390"/>
    </source>
</evidence>
<comment type="caution">
    <text evidence="2">The sequence shown here is derived from an EMBL/GenBank/DDBJ whole genome shotgun (WGS) entry which is preliminary data.</text>
</comment>
<sequence length="126" mass="14704">MHQRPDHDSSEVKDYHCECRHNGPPPPPKDDMPLPEAADSKDMDDGMTMPDDYENMSVEKKMELMEEHRKHKENERCCRRHWTNLTGPFKCGTITTLDVRLIITCHLVDQNKCTAFRHCGVQRITL</sequence>
<feature type="compositionally biased region" description="Basic and acidic residues" evidence="1">
    <location>
        <begin position="28"/>
        <end position="44"/>
    </location>
</feature>
<reference evidence="2" key="1">
    <citation type="journal article" date="2019" name="bioRxiv">
        <title>The Genome of the Zebra Mussel, Dreissena polymorpha: A Resource for Invasive Species Research.</title>
        <authorList>
            <person name="McCartney M.A."/>
            <person name="Auch B."/>
            <person name="Kono T."/>
            <person name="Mallez S."/>
            <person name="Zhang Y."/>
            <person name="Obille A."/>
            <person name="Becker A."/>
            <person name="Abrahante J.E."/>
            <person name="Garbe J."/>
            <person name="Badalamenti J.P."/>
            <person name="Herman A."/>
            <person name="Mangelson H."/>
            <person name="Liachko I."/>
            <person name="Sullivan S."/>
            <person name="Sone E.D."/>
            <person name="Koren S."/>
            <person name="Silverstein K.A.T."/>
            <person name="Beckman K.B."/>
            <person name="Gohl D.M."/>
        </authorList>
    </citation>
    <scope>NUCLEOTIDE SEQUENCE</scope>
    <source>
        <strain evidence="2">Duluth1</strain>
        <tissue evidence="2">Whole animal</tissue>
    </source>
</reference>
<dbReference type="Proteomes" id="UP000828390">
    <property type="component" value="Unassembled WGS sequence"/>
</dbReference>
<organism evidence="2 3">
    <name type="scientific">Dreissena polymorpha</name>
    <name type="common">Zebra mussel</name>
    <name type="synonym">Mytilus polymorpha</name>
    <dbReference type="NCBI Taxonomy" id="45954"/>
    <lineage>
        <taxon>Eukaryota</taxon>
        <taxon>Metazoa</taxon>
        <taxon>Spiralia</taxon>
        <taxon>Lophotrochozoa</taxon>
        <taxon>Mollusca</taxon>
        <taxon>Bivalvia</taxon>
        <taxon>Autobranchia</taxon>
        <taxon>Heteroconchia</taxon>
        <taxon>Euheterodonta</taxon>
        <taxon>Imparidentia</taxon>
        <taxon>Neoheterodontei</taxon>
        <taxon>Myida</taxon>
        <taxon>Dreissenoidea</taxon>
        <taxon>Dreissenidae</taxon>
        <taxon>Dreissena</taxon>
    </lineage>
</organism>
<feature type="compositionally biased region" description="Basic and acidic residues" evidence="1">
    <location>
        <begin position="1"/>
        <end position="21"/>
    </location>
</feature>
<feature type="region of interest" description="Disordered" evidence="1">
    <location>
        <begin position="1"/>
        <end position="52"/>
    </location>
</feature>